<dbReference type="GO" id="GO:0009190">
    <property type="term" value="P:cyclic nucleotide biosynthetic process"/>
    <property type="evidence" value="ECO:0007669"/>
    <property type="project" value="InterPro"/>
</dbReference>
<accession>G0QQ90</accession>
<evidence type="ECO:0000256" key="4">
    <source>
        <dbReference type="ARBA" id="ARBA00022692"/>
    </source>
</evidence>
<dbReference type="SMART" id="SM00044">
    <property type="entry name" value="CYCc"/>
    <property type="match status" value="1"/>
</dbReference>
<comment type="subcellular location">
    <subcellularLocation>
        <location evidence="2">Membrane</location>
        <topology evidence="2">Multi-pass membrane protein</topology>
    </subcellularLocation>
</comment>
<evidence type="ECO:0000256" key="3">
    <source>
        <dbReference type="ARBA" id="ARBA00012201"/>
    </source>
</evidence>
<dbReference type="Proteomes" id="UP000008983">
    <property type="component" value="Unassembled WGS sequence"/>
</dbReference>
<evidence type="ECO:0000259" key="12">
    <source>
        <dbReference type="PROSITE" id="PS50125"/>
    </source>
</evidence>
<keyword evidence="5" id="KW-0479">Metal-binding</keyword>
<comment type="catalytic activity">
    <reaction evidence="1">
        <text>ATP = 3',5'-cyclic AMP + diphosphate</text>
        <dbReference type="Rhea" id="RHEA:15389"/>
        <dbReference type="ChEBI" id="CHEBI:30616"/>
        <dbReference type="ChEBI" id="CHEBI:33019"/>
        <dbReference type="ChEBI" id="CHEBI:58165"/>
        <dbReference type="EC" id="4.6.1.1"/>
    </reaction>
</comment>
<evidence type="ECO:0000256" key="8">
    <source>
        <dbReference type="ARBA" id="ARBA00022842"/>
    </source>
</evidence>
<evidence type="ECO:0000256" key="5">
    <source>
        <dbReference type="ARBA" id="ARBA00022723"/>
    </source>
</evidence>
<dbReference type="STRING" id="857967.G0QQ90"/>
<reference evidence="13 14" key="1">
    <citation type="submission" date="2011-07" db="EMBL/GenBank/DDBJ databases">
        <authorList>
            <person name="Coyne R."/>
            <person name="Brami D."/>
            <person name="Johnson J."/>
            <person name="Hostetler J."/>
            <person name="Hannick L."/>
            <person name="Clark T."/>
            <person name="Cassidy-Hanley D."/>
            <person name="Inman J."/>
        </authorList>
    </citation>
    <scope>NUCLEOTIDE SEQUENCE [LARGE SCALE GENOMIC DNA]</scope>
    <source>
        <strain evidence="13 14">G5</strain>
    </source>
</reference>
<organism evidence="13 14">
    <name type="scientific">Ichthyophthirius multifiliis</name>
    <name type="common">White spot disease agent</name>
    <name type="synonym">Ich</name>
    <dbReference type="NCBI Taxonomy" id="5932"/>
    <lineage>
        <taxon>Eukaryota</taxon>
        <taxon>Sar</taxon>
        <taxon>Alveolata</taxon>
        <taxon>Ciliophora</taxon>
        <taxon>Intramacronucleata</taxon>
        <taxon>Oligohymenophorea</taxon>
        <taxon>Hymenostomatida</taxon>
        <taxon>Ophryoglenina</taxon>
        <taxon>Ichthyophthirius</taxon>
    </lineage>
</organism>
<keyword evidence="7" id="KW-0067">ATP-binding</keyword>
<dbReference type="SUPFAM" id="SSF55073">
    <property type="entry name" value="Nucleotide cyclase"/>
    <property type="match status" value="1"/>
</dbReference>
<evidence type="ECO:0000256" key="7">
    <source>
        <dbReference type="ARBA" id="ARBA00022840"/>
    </source>
</evidence>
<dbReference type="PROSITE" id="PS50125">
    <property type="entry name" value="GUANYLATE_CYCLASE_2"/>
    <property type="match status" value="1"/>
</dbReference>
<dbReference type="InterPro" id="IPR001054">
    <property type="entry name" value="A/G_cyclase"/>
</dbReference>
<dbReference type="GO" id="GO:0004016">
    <property type="term" value="F:adenylate cyclase activity"/>
    <property type="evidence" value="ECO:0007669"/>
    <property type="project" value="UniProtKB-EC"/>
</dbReference>
<feature type="domain" description="Guanylate cyclase" evidence="12">
    <location>
        <begin position="1"/>
        <end position="121"/>
    </location>
</feature>
<keyword evidence="14" id="KW-1185">Reference proteome</keyword>
<dbReference type="OMA" id="FGCHAIK"/>
<keyword evidence="4" id="KW-0812">Transmembrane</keyword>
<dbReference type="PANTHER" id="PTHR45627">
    <property type="entry name" value="ADENYLATE CYCLASE TYPE 1"/>
    <property type="match status" value="1"/>
</dbReference>
<name>G0QQ90_ICHMU</name>
<dbReference type="EC" id="4.6.1.1" evidence="3"/>
<dbReference type="InParanoid" id="G0QQ90"/>
<keyword evidence="6" id="KW-0547">Nucleotide-binding</keyword>
<dbReference type="GO" id="GO:0005886">
    <property type="term" value="C:plasma membrane"/>
    <property type="evidence" value="ECO:0007669"/>
    <property type="project" value="TreeGrafter"/>
</dbReference>
<dbReference type="OrthoDB" id="354346at2759"/>
<dbReference type="RefSeq" id="XP_004036577.1">
    <property type="nucleotide sequence ID" value="XM_004036529.1"/>
</dbReference>
<evidence type="ECO:0000256" key="9">
    <source>
        <dbReference type="ARBA" id="ARBA00022989"/>
    </source>
</evidence>
<dbReference type="GO" id="GO:0046872">
    <property type="term" value="F:metal ion binding"/>
    <property type="evidence" value="ECO:0007669"/>
    <property type="project" value="UniProtKB-KW"/>
</dbReference>
<evidence type="ECO:0000256" key="1">
    <source>
        <dbReference type="ARBA" id="ARBA00001593"/>
    </source>
</evidence>
<dbReference type="GeneID" id="14908767"/>
<dbReference type="Pfam" id="PF00211">
    <property type="entry name" value="Guanylate_cyc"/>
    <property type="match status" value="1"/>
</dbReference>
<dbReference type="GO" id="GO:0035556">
    <property type="term" value="P:intracellular signal transduction"/>
    <property type="evidence" value="ECO:0007669"/>
    <property type="project" value="InterPro"/>
</dbReference>
<dbReference type="Gene3D" id="3.30.70.1230">
    <property type="entry name" value="Nucleotide cyclase"/>
    <property type="match status" value="1"/>
</dbReference>
<proteinExistence type="predicted"/>
<keyword evidence="8" id="KW-0460">Magnesium</keyword>
<protein>
    <recommendedName>
        <fullName evidence="3">adenylate cyclase</fullName>
        <ecNumber evidence="3">4.6.1.1</ecNumber>
    </recommendedName>
</protein>
<evidence type="ECO:0000256" key="10">
    <source>
        <dbReference type="ARBA" id="ARBA00023136"/>
    </source>
</evidence>
<dbReference type="EMBL" id="GL983617">
    <property type="protein sequence ID" value="EGR32591.1"/>
    <property type="molecule type" value="Genomic_DNA"/>
</dbReference>
<dbReference type="PANTHER" id="PTHR45627:SF12">
    <property type="entry name" value="ADENYLATE CYCLASE TYPE 2"/>
    <property type="match status" value="1"/>
</dbReference>
<evidence type="ECO:0000256" key="2">
    <source>
        <dbReference type="ARBA" id="ARBA00004141"/>
    </source>
</evidence>
<sequence>MLRELFTKFDQKCQQNKVYKLYTIGDCYVVMGLINIKNRNYIQEAQNGKKKKIKNIKIQKVINLGFSMIEIIQEVRQIINYDELDMRIGIHTGNIIGGVVGTGVVRYDIYGPDVVIANKMESNGKQSRIMISENTYQLIYESCQDIYIFEDEGEVYISSQKRKIKTYFIRQQFQYENQQEHNSNISNKYSINKLSI</sequence>
<evidence type="ECO:0000313" key="13">
    <source>
        <dbReference type="EMBL" id="EGR32591.1"/>
    </source>
</evidence>
<dbReference type="InterPro" id="IPR029787">
    <property type="entry name" value="Nucleotide_cyclase"/>
</dbReference>
<dbReference type="GO" id="GO:0005524">
    <property type="term" value="F:ATP binding"/>
    <property type="evidence" value="ECO:0007669"/>
    <property type="project" value="UniProtKB-KW"/>
</dbReference>
<evidence type="ECO:0000313" key="14">
    <source>
        <dbReference type="Proteomes" id="UP000008983"/>
    </source>
</evidence>
<evidence type="ECO:0000256" key="11">
    <source>
        <dbReference type="ARBA" id="ARBA00023239"/>
    </source>
</evidence>
<gene>
    <name evidence="13" type="ORF">IMG5_076210</name>
</gene>
<dbReference type="AlphaFoldDB" id="G0QQ90"/>
<dbReference type="eggNOG" id="KOG3619">
    <property type="taxonomic scope" value="Eukaryota"/>
</dbReference>
<dbReference type="GO" id="GO:0007189">
    <property type="term" value="P:adenylate cyclase-activating G protein-coupled receptor signaling pathway"/>
    <property type="evidence" value="ECO:0007669"/>
    <property type="project" value="TreeGrafter"/>
</dbReference>
<dbReference type="CDD" id="cd07302">
    <property type="entry name" value="CHD"/>
    <property type="match status" value="1"/>
</dbReference>
<keyword evidence="10" id="KW-0472">Membrane</keyword>
<keyword evidence="9" id="KW-1133">Transmembrane helix</keyword>
<keyword evidence="11" id="KW-0456">Lyase</keyword>
<evidence type="ECO:0000256" key="6">
    <source>
        <dbReference type="ARBA" id="ARBA00022741"/>
    </source>
</evidence>